<dbReference type="EMBL" id="CAMAPF010000979">
    <property type="protein sequence ID" value="CAH9133966.1"/>
    <property type="molecule type" value="Genomic_DNA"/>
</dbReference>
<evidence type="ECO:0000313" key="3">
    <source>
        <dbReference type="EMBL" id="CAH9133966.1"/>
    </source>
</evidence>
<keyword evidence="4" id="KW-1185">Reference proteome</keyword>
<dbReference type="Proteomes" id="UP001152523">
    <property type="component" value="Unassembled WGS sequence"/>
</dbReference>
<dbReference type="InterPro" id="IPR052929">
    <property type="entry name" value="RNase_H-like_EbsB-rel"/>
</dbReference>
<proteinExistence type="predicted"/>
<dbReference type="PANTHER" id="PTHR47074">
    <property type="entry name" value="BNAC02G40300D PROTEIN"/>
    <property type="match status" value="1"/>
</dbReference>
<feature type="domain" description="RNase H type-1" evidence="1">
    <location>
        <begin position="15"/>
        <end position="115"/>
    </location>
</feature>
<reference evidence="2" key="1">
    <citation type="submission" date="2022-07" db="EMBL/GenBank/DDBJ databases">
        <authorList>
            <person name="Macas J."/>
            <person name="Novak P."/>
            <person name="Neumann P."/>
        </authorList>
    </citation>
    <scope>NUCLEOTIDE SEQUENCE</scope>
</reference>
<name>A0AAV0DWE5_9ASTE</name>
<organism evidence="2 4">
    <name type="scientific">Cuscuta epithymum</name>
    <dbReference type="NCBI Taxonomy" id="186058"/>
    <lineage>
        <taxon>Eukaryota</taxon>
        <taxon>Viridiplantae</taxon>
        <taxon>Streptophyta</taxon>
        <taxon>Embryophyta</taxon>
        <taxon>Tracheophyta</taxon>
        <taxon>Spermatophyta</taxon>
        <taxon>Magnoliopsida</taxon>
        <taxon>eudicotyledons</taxon>
        <taxon>Gunneridae</taxon>
        <taxon>Pentapetalae</taxon>
        <taxon>asterids</taxon>
        <taxon>lamiids</taxon>
        <taxon>Solanales</taxon>
        <taxon>Convolvulaceae</taxon>
        <taxon>Cuscuteae</taxon>
        <taxon>Cuscuta</taxon>
        <taxon>Cuscuta subgen. Cuscuta</taxon>
    </lineage>
</organism>
<dbReference type="PANTHER" id="PTHR47074:SF11">
    <property type="entry name" value="REVERSE TRANSCRIPTASE-LIKE PROTEIN"/>
    <property type="match status" value="1"/>
</dbReference>
<dbReference type="GO" id="GO:0004523">
    <property type="term" value="F:RNA-DNA hybrid ribonuclease activity"/>
    <property type="evidence" value="ECO:0007669"/>
    <property type="project" value="InterPro"/>
</dbReference>
<dbReference type="Pfam" id="PF13456">
    <property type="entry name" value="RVT_3"/>
    <property type="match status" value="1"/>
</dbReference>
<dbReference type="AlphaFoldDB" id="A0AAV0DWE5"/>
<evidence type="ECO:0000313" key="4">
    <source>
        <dbReference type="Proteomes" id="UP001152523"/>
    </source>
</evidence>
<gene>
    <name evidence="2" type="ORF">CEPIT_LOCUS19543</name>
    <name evidence="3" type="ORF">CEPIT_LOCUS33352</name>
</gene>
<dbReference type="GO" id="GO:0003676">
    <property type="term" value="F:nucleic acid binding"/>
    <property type="evidence" value="ECO:0007669"/>
    <property type="project" value="InterPro"/>
</dbReference>
<comment type="caution">
    <text evidence="2">The sequence shown here is derived from an EMBL/GenBank/DDBJ whole genome shotgun (WGS) entry which is preliminary data.</text>
</comment>
<dbReference type="InterPro" id="IPR002156">
    <property type="entry name" value="RNaseH_domain"/>
</dbReference>
<dbReference type="EMBL" id="CAMAPF010000182">
    <property type="protein sequence ID" value="CAH9111525.1"/>
    <property type="molecule type" value="Genomic_DNA"/>
</dbReference>
<sequence>MAPLMITGAEESGTGVARHHDDNFMGGGWDSCRADWPIRITETIGVREALAWAKRKGWDRVILETDGQVDTTTLEGENGNFYFDVVMEDIKQLYSGASFSASYCKRSSNRAVHSLS</sequence>
<protein>
    <recommendedName>
        <fullName evidence="1">RNase H type-1 domain-containing protein</fullName>
    </recommendedName>
</protein>
<accession>A0AAV0DWE5</accession>
<evidence type="ECO:0000259" key="1">
    <source>
        <dbReference type="Pfam" id="PF13456"/>
    </source>
</evidence>
<evidence type="ECO:0000313" key="2">
    <source>
        <dbReference type="EMBL" id="CAH9111525.1"/>
    </source>
</evidence>